<feature type="non-terminal residue" evidence="2">
    <location>
        <position position="74"/>
    </location>
</feature>
<reference evidence="3" key="1">
    <citation type="journal article" date="2010" name="Nat. Biotechnol.">
        <title>Draft genome sequence of the oilseed species Ricinus communis.</title>
        <authorList>
            <person name="Chan A.P."/>
            <person name="Crabtree J."/>
            <person name="Zhao Q."/>
            <person name="Lorenzi H."/>
            <person name="Orvis J."/>
            <person name="Puiu D."/>
            <person name="Melake-Berhan A."/>
            <person name="Jones K.M."/>
            <person name="Redman J."/>
            <person name="Chen G."/>
            <person name="Cahoon E.B."/>
            <person name="Gedil M."/>
            <person name="Stanke M."/>
            <person name="Haas B.J."/>
            <person name="Wortman J.R."/>
            <person name="Fraser-Liggett C.M."/>
            <person name="Ravel J."/>
            <person name="Rabinowicz P.D."/>
        </authorList>
    </citation>
    <scope>NUCLEOTIDE SEQUENCE [LARGE SCALE GENOMIC DNA]</scope>
    <source>
        <strain evidence="3">cv. Hale</strain>
    </source>
</reference>
<evidence type="ECO:0000313" key="2">
    <source>
        <dbReference type="EMBL" id="EEF24323.1"/>
    </source>
</evidence>
<feature type="region of interest" description="Disordered" evidence="1">
    <location>
        <begin position="1"/>
        <end position="74"/>
    </location>
</feature>
<feature type="non-terminal residue" evidence="2">
    <location>
        <position position="1"/>
    </location>
</feature>
<evidence type="ECO:0000313" key="3">
    <source>
        <dbReference type="Proteomes" id="UP000008311"/>
    </source>
</evidence>
<accession>B9TIJ1</accession>
<dbReference type="AlphaFoldDB" id="B9TIJ1"/>
<gene>
    <name evidence="2" type="ORF">RCOM_1899920</name>
</gene>
<keyword evidence="3" id="KW-1185">Reference proteome</keyword>
<dbReference type="InParanoid" id="B9TIJ1"/>
<evidence type="ECO:0000256" key="1">
    <source>
        <dbReference type="SAM" id="MobiDB-lite"/>
    </source>
</evidence>
<organism evidence="2 3">
    <name type="scientific">Ricinus communis</name>
    <name type="common">Castor bean</name>
    <dbReference type="NCBI Taxonomy" id="3988"/>
    <lineage>
        <taxon>Eukaryota</taxon>
        <taxon>Viridiplantae</taxon>
        <taxon>Streptophyta</taxon>
        <taxon>Embryophyta</taxon>
        <taxon>Tracheophyta</taxon>
        <taxon>Spermatophyta</taxon>
        <taxon>Magnoliopsida</taxon>
        <taxon>eudicotyledons</taxon>
        <taxon>Gunneridae</taxon>
        <taxon>Pentapetalae</taxon>
        <taxon>rosids</taxon>
        <taxon>fabids</taxon>
        <taxon>Malpighiales</taxon>
        <taxon>Euphorbiaceae</taxon>
        <taxon>Acalyphoideae</taxon>
        <taxon>Acalypheae</taxon>
        <taxon>Ricinus</taxon>
    </lineage>
</organism>
<dbReference type="Proteomes" id="UP000008311">
    <property type="component" value="Unassembled WGS sequence"/>
</dbReference>
<protein>
    <submittedName>
        <fullName evidence="2">Uncharacterized protein</fullName>
    </submittedName>
</protein>
<dbReference type="EMBL" id="EQ982624">
    <property type="protein sequence ID" value="EEF24323.1"/>
    <property type="molecule type" value="Genomic_DNA"/>
</dbReference>
<feature type="compositionally biased region" description="Basic and acidic residues" evidence="1">
    <location>
        <begin position="7"/>
        <end position="17"/>
    </location>
</feature>
<name>B9TIJ1_RICCO</name>
<sequence length="74" mass="8632">HGPRPLRQAELDPLRRRPGDRHRLWRGPLPQHRGQGRRPLPQGKRDLGQADGQRRQAGPVRPAAALFRPHHRRR</sequence>
<feature type="compositionally biased region" description="Basic and acidic residues" evidence="1">
    <location>
        <begin position="43"/>
        <end position="54"/>
    </location>
</feature>
<proteinExistence type="predicted"/>